<accession>A0A9Q3K6G0</accession>
<feature type="compositionally biased region" description="Polar residues" evidence="1">
    <location>
        <begin position="1"/>
        <end position="16"/>
    </location>
</feature>
<keyword evidence="3" id="KW-1185">Reference proteome</keyword>
<protein>
    <submittedName>
        <fullName evidence="2">Uncharacterized protein</fullName>
    </submittedName>
</protein>
<evidence type="ECO:0000313" key="2">
    <source>
        <dbReference type="EMBL" id="MBW0575653.1"/>
    </source>
</evidence>
<sequence>MTPNRSRSNYSIKSNGSGPGHSCCKSKIKECDPTGEAQMEDARTSTSSKRLASTFDTLIETPEADITAIPIFRPEPFPTDNNGDIPVSVQELFMAAKKKEWELLSILWIGTINSYLQVKTLKGPVSL</sequence>
<organism evidence="2 3">
    <name type="scientific">Austropuccinia psidii MF-1</name>
    <dbReference type="NCBI Taxonomy" id="1389203"/>
    <lineage>
        <taxon>Eukaryota</taxon>
        <taxon>Fungi</taxon>
        <taxon>Dikarya</taxon>
        <taxon>Basidiomycota</taxon>
        <taxon>Pucciniomycotina</taxon>
        <taxon>Pucciniomycetes</taxon>
        <taxon>Pucciniales</taxon>
        <taxon>Sphaerophragmiaceae</taxon>
        <taxon>Austropuccinia</taxon>
    </lineage>
</organism>
<dbReference type="AlphaFoldDB" id="A0A9Q3K6G0"/>
<evidence type="ECO:0000313" key="3">
    <source>
        <dbReference type="Proteomes" id="UP000765509"/>
    </source>
</evidence>
<dbReference type="EMBL" id="AVOT02096709">
    <property type="protein sequence ID" value="MBW0575653.1"/>
    <property type="molecule type" value="Genomic_DNA"/>
</dbReference>
<comment type="caution">
    <text evidence="2">The sequence shown here is derived from an EMBL/GenBank/DDBJ whole genome shotgun (WGS) entry which is preliminary data.</text>
</comment>
<dbReference type="Proteomes" id="UP000765509">
    <property type="component" value="Unassembled WGS sequence"/>
</dbReference>
<name>A0A9Q3K6G0_9BASI</name>
<feature type="region of interest" description="Disordered" evidence="1">
    <location>
        <begin position="1"/>
        <end position="23"/>
    </location>
</feature>
<proteinExistence type="predicted"/>
<gene>
    <name evidence="2" type="ORF">O181_115368</name>
</gene>
<reference evidence="2" key="1">
    <citation type="submission" date="2021-03" db="EMBL/GenBank/DDBJ databases">
        <title>Draft genome sequence of rust myrtle Austropuccinia psidii MF-1, a brazilian biotype.</title>
        <authorList>
            <person name="Quecine M.C."/>
            <person name="Pachon D.M.R."/>
            <person name="Bonatelli M.L."/>
            <person name="Correr F.H."/>
            <person name="Franceschini L.M."/>
            <person name="Leite T.F."/>
            <person name="Margarido G.R.A."/>
            <person name="Almeida C.A."/>
            <person name="Ferrarezi J.A."/>
            <person name="Labate C.A."/>
        </authorList>
    </citation>
    <scope>NUCLEOTIDE SEQUENCE</scope>
    <source>
        <strain evidence="2">MF-1</strain>
    </source>
</reference>
<evidence type="ECO:0000256" key="1">
    <source>
        <dbReference type="SAM" id="MobiDB-lite"/>
    </source>
</evidence>